<gene>
    <name evidence="2" type="ORF">GCM10009804_50860</name>
</gene>
<dbReference type="Pfam" id="PF11706">
    <property type="entry name" value="zf-CGNR"/>
    <property type="match status" value="1"/>
</dbReference>
<organism evidence="2 3">
    <name type="scientific">Kribbella hippodromi</name>
    <dbReference type="NCBI Taxonomy" id="434347"/>
    <lineage>
        <taxon>Bacteria</taxon>
        <taxon>Bacillati</taxon>
        <taxon>Actinomycetota</taxon>
        <taxon>Actinomycetes</taxon>
        <taxon>Propionibacteriales</taxon>
        <taxon>Kribbellaceae</taxon>
        <taxon>Kribbella</taxon>
    </lineage>
</organism>
<dbReference type="PANTHER" id="PTHR35525">
    <property type="entry name" value="BLL6575 PROTEIN"/>
    <property type="match status" value="1"/>
</dbReference>
<dbReference type="Pfam" id="PF07336">
    <property type="entry name" value="ABATE"/>
    <property type="match status" value="1"/>
</dbReference>
<dbReference type="SUPFAM" id="SSF160904">
    <property type="entry name" value="Jann2411-like"/>
    <property type="match status" value="1"/>
</dbReference>
<dbReference type="Gene3D" id="1.10.3300.10">
    <property type="entry name" value="Jann2411-like domain"/>
    <property type="match status" value="1"/>
</dbReference>
<dbReference type="RefSeq" id="WP_344237015.1">
    <property type="nucleotide sequence ID" value="NZ_BAAAPH010000017.1"/>
</dbReference>
<dbReference type="Proteomes" id="UP001501705">
    <property type="component" value="Unassembled WGS sequence"/>
</dbReference>
<dbReference type="EMBL" id="BAAAPH010000017">
    <property type="protein sequence ID" value="GAA1588569.1"/>
    <property type="molecule type" value="Genomic_DNA"/>
</dbReference>
<dbReference type="InterPro" id="IPR023286">
    <property type="entry name" value="ABATE_dom_sf"/>
</dbReference>
<proteinExistence type="predicted"/>
<evidence type="ECO:0000259" key="1">
    <source>
        <dbReference type="Pfam" id="PF11706"/>
    </source>
</evidence>
<protein>
    <submittedName>
        <fullName evidence="2">CGNR zinc finger domain-containing protein</fullName>
    </submittedName>
</protein>
<dbReference type="PANTHER" id="PTHR35525:SF3">
    <property type="entry name" value="BLL6575 PROTEIN"/>
    <property type="match status" value="1"/>
</dbReference>
<reference evidence="2 3" key="1">
    <citation type="journal article" date="2019" name="Int. J. Syst. Evol. Microbiol.">
        <title>The Global Catalogue of Microorganisms (GCM) 10K type strain sequencing project: providing services to taxonomists for standard genome sequencing and annotation.</title>
        <authorList>
            <consortium name="The Broad Institute Genomics Platform"/>
            <consortium name="The Broad Institute Genome Sequencing Center for Infectious Disease"/>
            <person name="Wu L."/>
            <person name="Ma J."/>
        </authorList>
    </citation>
    <scope>NUCLEOTIDE SEQUENCE [LARGE SCALE GENOMIC DNA]</scope>
    <source>
        <strain evidence="2 3">JCM 15572</strain>
    </source>
</reference>
<comment type="caution">
    <text evidence="2">The sequence shown here is derived from an EMBL/GenBank/DDBJ whole genome shotgun (WGS) entry which is preliminary data.</text>
</comment>
<accession>A0ABN2DXX2</accession>
<evidence type="ECO:0000313" key="2">
    <source>
        <dbReference type="EMBL" id="GAA1588569.1"/>
    </source>
</evidence>
<keyword evidence="3" id="KW-1185">Reference proteome</keyword>
<dbReference type="InterPro" id="IPR021005">
    <property type="entry name" value="Znf_CGNR"/>
</dbReference>
<feature type="domain" description="Zinc finger CGNR" evidence="1">
    <location>
        <begin position="142"/>
        <end position="182"/>
    </location>
</feature>
<evidence type="ECO:0000313" key="3">
    <source>
        <dbReference type="Proteomes" id="UP001501705"/>
    </source>
</evidence>
<sequence length="184" mass="20130">MEIQSPDRLVRLAVDLVNTRTLDPEQLISPASLRTFLLEHGEPEPVDVNDHDLTAVRAIRERLRPVFQAQLQTDAHAGTRAAAGVLNGLLAEYAVKPYLSDHDGAPWHLHVAEPDASWAEWLAATTALGLATFVAGHGFGALGVCAAVDCERVFANPAERRPRRFCTPRCATRTRVAAHRSRNS</sequence>
<name>A0ABN2DXX2_9ACTN</name>
<dbReference type="InterPro" id="IPR010852">
    <property type="entry name" value="ABATE"/>
</dbReference>